<dbReference type="AlphaFoldDB" id="A0A367LP76"/>
<sequence length="64" mass="7352">MVWTHVAACISQSAKEEQKRRHTILTPHNNDASEKGCPDKQEPRERKVSKVDQMTGMTFVTQQK</sequence>
<gene>
    <name evidence="2" type="ORF">L249_2584</name>
</gene>
<accession>A0A367LP76</accession>
<evidence type="ECO:0000256" key="1">
    <source>
        <dbReference type="SAM" id="MobiDB-lite"/>
    </source>
</evidence>
<feature type="region of interest" description="Disordered" evidence="1">
    <location>
        <begin position="12"/>
        <end position="49"/>
    </location>
</feature>
<dbReference type="Proteomes" id="UP000253664">
    <property type="component" value="Unassembled WGS sequence"/>
</dbReference>
<organism evidence="2 3">
    <name type="scientific">Ophiocordyceps polyrhachis-furcata BCC 54312</name>
    <dbReference type="NCBI Taxonomy" id="1330021"/>
    <lineage>
        <taxon>Eukaryota</taxon>
        <taxon>Fungi</taxon>
        <taxon>Dikarya</taxon>
        <taxon>Ascomycota</taxon>
        <taxon>Pezizomycotina</taxon>
        <taxon>Sordariomycetes</taxon>
        <taxon>Hypocreomycetidae</taxon>
        <taxon>Hypocreales</taxon>
        <taxon>Ophiocordycipitaceae</taxon>
        <taxon>Ophiocordyceps</taxon>
    </lineage>
</organism>
<feature type="compositionally biased region" description="Basic and acidic residues" evidence="1">
    <location>
        <begin position="31"/>
        <end position="49"/>
    </location>
</feature>
<evidence type="ECO:0000313" key="2">
    <source>
        <dbReference type="EMBL" id="RCI16244.1"/>
    </source>
</evidence>
<reference evidence="2 3" key="1">
    <citation type="journal article" date="2015" name="BMC Genomics">
        <title>Insights from the genome of Ophiocordyceps polyrhachis-furcata to pathogenicity and host specificity in insect fungi.</title>
        <authorList>
            <person name="Wichadakul D."/>
            <person name="Kobmoo N."/>
            <person name="Ingsriswang S."/>
            <person name="Tangphatsornruang S."/>
            <person name="Chantasingh D."/>
            <person name="Luangsa-ard J.J."/>
            <person name="Eurwilaichitr L."/>
        </authorList>
    </citation>
    <scope>NUCLEOTIDE SEQUENCE [LARGE SCALE GENOMIC DNA]</scope>
    <source>
        <strain evidence="2 3">BCC 54312</strain>
    </source>
</reference>
<dbReference type="EMBL" id="LKCN02000001">
    <property type="protein sequence ID" value="RCI16244.1"/>
    <property type="molecule type" value="Genomic_DNA"/>
</dbReference>
<name>A0A367LP76_9HYPO</name>
<evidence type="ECO:0000313" key="3">
    <source>
        <dbReference type="Proteomes" id="UP000253664"/>
    </source>
</evidence>
<keyword evidence="3" id="KW-1185">Reference proteome</keyword>
<comment type="caution">
    <text evidence="2">The sequence shown here is derived from an EMBL/GenBank/DDBJ whole genome shotgun (WGS) entry which is preliminary data.</text>
</comment>
<protein>
    <submittedName>
        <fullName evidence="2">Uncharacterized protein</fullName>
    </submittedName>
</protein>
<proteinExistence type="predicted"/>